<evidence type="ECO:0000256" key="1">
    <source>
        <dbReference type="SAM" id="MobiDB-lite"/>
    </source>
</evidence>
<accession>A0AAD4QBH8</accession>
<evidence type="ECO:0000313" key="2">
    <source>
        <dbReference type="EMBL" id="KAH8987171.1"/>
    </source>
</evidence>
<dbReference type="EMBL" id="JAKELL010000049">
    <property type="protein sequence ID" value="KAH8987171.1"/>
    <property type="molecule type" value="Genomic_DNA"/>
</dbReference>
<sequence length="160" mass="17963">MYNVGSDNPSAPLHKVIALCPSRRVELMHAIQTYHIWKEGLFRHLATVLKHRCRSKLYNSSVRNYTILLLHLENQSENGDTNAESEPWSELTKGVDKLGQDCGMPTFTSETKLTAGNDSENQPQAGPSGVCPEGGARGTHEQLEACEYRHWHLRPDLQLV</sequence>
<organism evidence="2 3">
    <name type="scientific">Lactarius akahatsu</name>
    <dbReference type="NCBI Taxonomy" id="416441"/>
    <lineage>
        <taxon>Eukaryota</taxon>
        <taxon>Fungi</taxon>
        <taxon>Dikarya</taxon>
        <taxon>Basidiomycota</taxon>
        <taxon>Agaricomycotina</taxon>
        <taxon>Agaricomycetes</taxon>
        <taxon>Russulales</taxon>
        <taxon>Russulaceae</taxon>
        <taxon>Lactarius</taxon>
    </lineage>
</organism>
<dbReference type="AlphaFoldDB" id="A0AAD4QBH8"/>
<proteinExistence type="predicted"/>
<feature type="compositionally biased region" description="Polar residues" evidence="1">
    <location>
        <begin position="106"/>
        <end position="125"/>
    </location>
</feature>
<name>A0AAD4QBH8_9AGAM</name>
<keyword evidence="3" id="KW-1185">Reference proteome</keyword>
<dbReference type="Proteomes" id="UP001201163">
    <property type="component" value="Unassembled WGS sequence"/>
</dbReference>
<protein>
    <submittedName>
        <fullName evidence="2">Uncharacterized protein</fullName>
    </submittedName>
</protein>
<feature type="non-terminal residue" evidence="2">
    <location>
        <position position="160"/>
    </location>
</feature>
<comment type="caution">
    <text evidence="2">The sequence shown here is derived from an EMBL/GenBank/DDBJ whole genome shotgun (WGS) entry which is preliminary data.</text>
</comment>
<reference evidence="2" key="1">
    <citation type="submission" date="2022-01" db="EMBL/GenBank/DDBJ databases">
        <title>Comparative genomics reveals a dynamic genome evolution in the ectomycorrhizal milk-cap (Lactarius) mushrooms.</title>
        <authorList>
            <consortium name="DOE Joint Genome Institute"/>
            <person name="Lebreton A."/>
            <person name="Tang N."/>
            <person name="Kuo A."/>
            <person name="LaButti K."/>
            <person name="Drula E."/>
            <person name="Barry K."/>
            <person name="Clum A."/>
            <person name="Lipzen A."/>
            <person name="Mousain D."/>
            <person name="Ng V."/>
            <person name="Wang R."/>
            <person name="Wang X."/>
            <person name="Dai Y."/>
            <person name="Henrissat B."/>
            <person name="Grigoriev I.V."/>
            <person name="Guerin-Laguette A."/>
            <person name="Yu F."/>
            <person name="Martin F.M."/>
        </authorList>
    </citation>
    <scope>NUCLEOTIDE SEQUENCE</scope>
    <source>
        <strain evidence="2">QP</strain>
    </source>
</reference>
<evidence type="ECO:0000313" key="3">
    <source>
        <dbReference type="Proteomes" id="UP001201163"/>
    </source>
</evidence>
<feature type="region of interest" description="Disordered" evidence="1">
    <location>
        <begin position="106"/>
        <end position="136"/>
    </location>
</feature>
<gene>
    <name evidence="2" type="ORF">EDB92DRAFT_1876759</name>
</gene>